<dbReference type="PANTHER" id="PTHR34301:SF8">
    <property type="entry name" value="ATPASE DOMAIN-CONTAINING PROTEIN"/>
    <property type="match status" value="1"/>
</dbReference>
<keyword evidence="3" id="KW-0067">ATP-binding</keyword>
<evidence type="ECO:0000259" key="2">
    <source>
        <dbReference type="Pfam" id="PF20703"/>
    </source>
</evidence>
<sequence length="779" mass="86949">MTSPQLPPNAYTDAPQQHPNLILGSLQLLFWLFFRPSAWRNHLKHIDPDLESDSSLIIFLRRERWRNRTLWRFFIQGYFILPILANLLLGLILGVLRDIPIATIPIRVVVGVVVGVAVGVVVGVSEGVTFGVAFGVALGVAVAVVAVAIAVGVTIGVAFGVTIAVAVGVALGVAGAVAVGVALGVAVAVVVAVVVAVAVTGTVAKPVALAVAIAAGITINSWRPVLSFPFLILWNYLLYRLDKGRNGKSPCLLRFHLAFWDEWQRLHLPGLDKHLLFVIAHNPVEGKAALEYLSTSPQRWAAQAAQIELDAHSLQGCKDVKAIGKAHRSLVIGELESEISRLLQIFSRISEDVDAALNQASVYNQRLALRNVAEKLNLHLQDFTRNTDKYTARFRPIIKCWREIILNYIDELAKITELRQEIDSPYIIGVPLTEEQKIFTGRDDIGLRIEQLLLDHRRPPLLLYGQRRMGKTSLLNNIGKLLPNTIIPMFIDLQGPPSSASDHAGFLYNLAKDMEKSAKKQGLTLPSLTREVLKSDPFTYFYEWLDKVEQALEQNTALLALDEFEVLDNAIAKGRFDEQDLLGMLRHLIQHRPRFKVLLAGSHTIEEYQRWASYLINVQVVHISYLKEAEARQLIERPVKDFTLRYEPNAVERVLQLTRCHPFLVQLLCAEIIVLKNEQDPSIRRFATLADVEAAIPEALQSGGFFFADIQNNQVDAIGQAILRFIAAQGEGAIVNRESLLQQFSDAEITLKLLLQRELIEEVDDGYSFQVELIRRWFA</sequence>
<evidence type="ECO:0000313" key="4">
    <source>
        <dbReference type="Proteomes" id="UP000606396"/>
    </source>
</evidence>
<dbReference type="InterPro" id="IPR049052">
    <property type="entry name" value="nSTAND1"/>
</dbReference>
<feature type="transmembrane region" description="Helical" evidence="1">
    <location>
        <begin position="99"/>
        <end position="123"/>
    </location>
</feature>
<feature type="transmembrane region" description="Helical" evidence="1">
    <location>
        <begin position="157"/>
        <end position="179"/>
    </location>
</feature>
<reference evidence="3 4" key="1">
    <citation type="journal article" date="2020" name="ISME J.">
        <title>Comparative genomics reveals insights into cyanobacterial evolution and habitat adaptation.</title>
        <authorList>
            <person name="Chen M.Y."/>
            <person name="Teng W.K."/>
            <person name="Zhao L."/>
            <person name="Hu C.X."/>
            <person name="Zhou Y.K."/>
            <person name="Han B.P."/>
            <person name="Song L.R."/>
            <person name="Shu W.S."/>
        </authorList>
    </citation>
    <scope>NUCLEOTIDE SEQUENCE [LARGE SCALE GENOMIC DNA]</scope>
    <source>
        <strain evidence="3 4">FACHB-252</strain>
    </source>
</reference>
<proteinExistence type="predicted"/>
<dbReference type="Pfam" id="PF20703">
    <property type="entry name" value="nSTAND1"/>
    <property type="match status" value="1"/>
</dbReference>
<evidence type="ECO:0000313" key="3">
    <source>
        <dbReference type="EMBL" id="MBD2611415.1"/>
    </source>
</evidence>
<comment type="caution">
    <text evidence="3">The sequence shown here is derived from an EMBL/GenBank/DDBJ whole genome shotgun (WGS) entry which is preliminary data.</text>
</comment>
<dbReference type="GO" id="GO:0005524">
    <property type="term" value="F:ATP binding"/>
    <property type="evidence" value="ECO:0007669"/>
    <property type="project" value="UniProtKB-KW"/>
</dbReference>
<keyword evidence="1" id="KW-0812">Transmembrane</keyword>
<dbReference type="EMBL" id="JACJTC010000006">
    <property type="protein sequence ID" value="MBD2611415.1"/>
    <property type="molecule type" value="Genomic_DNA"/>
</dbReference>
<keyword evidence="1" id="KW-1133">Transmembrane helix</keyword>
<dbReference type="InterPro" id="IPR027417">
    <property type="entry name" value="P-loop_NTPase"/>
</dbReference>
<dbReference type="Proteomes" id="UP000606396">
    <property type="component" value="Unassembled WGS sequence"/>
</dbReference>
<gene>
    <name evidence="3" type="ORF">H6G94_09040</name>
</gene>
<name>A0ABR8H6H1_NOSPU</name>
<evidence type="ECO:0000256" key="1">
    <source>
        <dbReference type="SAM" id="Phobius"/>
    </source>
</evidence>
<feature type="domain" description="Novel STAND NTPase 1" evidence="2">
    <location>
        <begin position="434"/>
        <end position="760"/>
    </location>
</feature>
<keyword evidence="4" id="KW-1185">Reference proteome</keyword>
<dbReference type="SUPFAM" id="SSF52540">
    <property type="entry name" value="P-loop containing nucleoside triphosphate hydrolases"/>
    <property type="match status" value="1"/>
</dbReference>
<feature type="transmembrane region" description="Helical" evidence="1">
    <location>
        <begin position="70"/>
        <end position="93"/>
    </location>
</feature>
<dbReference type="PANTHER" id="PTHR34301">
    <property type="entry name" value="DNA-BINDING PROTEIN-RELATED"/>
    <property type="match status" value="1"/>
</dbReference>
<keyword evidence="1" id="KW-0472">Membrane</keyword>
<organism evidence="3 4">
    <name type="scientific">Nostoc punctiforme FACHB-252</name>
    <dbReference type="NCBI Taxonomy" id="1357509"/>
    <lineage>
        <taxon>Bacteria</taxon>
        <taxon>Bacillati</taxon>
        <taxon>Cyanobacteriota</taxon>
        <taxon>Cyanophyceae</taxon>
        <taxon>Nostocales</taxon>
        <taxon>Nostocaceae</taxon>
        <taxon>Nostoc</taxon>
    </lineage>
</organism>
<dbReference type="Gene3D" id="3.40.50.300">
    <property type="entry name" value="P-loop containing nucleotide triphosphate hydrolases"/>
    <property type="match status" value="1"/>
</dbReference>
<feature type="transmembrane region" description="Helical" evidence="1">
    <location>
        <begin position="130"/>
        <end position="151"/>
    </location>
</feature>
<feature type="transmembrane region" description="Helical" evidence="1">
    <location>
        <begin position="186"/>
        <end position="215"/>
    </location>
</feature>
<accession>A0ABR8H6H1</accession>
<keyword evidence="3" id="KW-0547">Nucleotide-binding</keyword>
<protein>
    <submittedName>
        <fullName evidence="3">ATP-binding protein</fullName>
    </submittedName>
</protein>
<feature type="transmembrane region" description="Helical" evidence="1">
    <location>
        <begin position="17"/>
        <end position="34"/>
    </location>
</feature>